<gene>
    <name evidence="2" type="ORF">BV898_11173</name>
</gene>
<feature type="signal peptide" evidence="1">
    <location>
        <begin position="1"/>
        <end position="29"/>
    </location>
</feature>
<evidence type="ECO:0000256" key="1">
    <source>
        <dbReference type="SAM" id="SignalP"/>
    </source>
</evidence>
<sequence length="103" mass="11301">MTFTRGNLFVATLSCLGLLLLLTSPGVLSAHTMTEAEAVVAFLIFSRTGQMDPALRRYLNYGPAATYGTSWRKMPRSWFSRGLRAATSAEINPEEDGLNLNTD</sequence>
<organism evidence="2 3">
    <name type="scientific">Hypsibius exemplaris</name>
    <name type="common">Freshwater tardigrade</name>
    <dbReference type="NCBI Taxonomy" id="2072580"/>
    <lineage>
        <taxon>Eukaryota</taxon>
        <taxon>Metazoa</taxon>
        <taxon>Ecdysozoa</taxon>
        <taxon>Tardigrada</taxon>
        <taxon>Eutardigrada</taxon>
        <taxon>Parachela</taxon>
        <taxon>Hypsibioidea</taxon>
        <taxon>Hypsibiidae</taxon>
        <taxon>Hypsibius</taxon>
    </lineage>
</organism>
<protein>
    <submittedName>
        <fullName evidence="2">Uncharacterized protein</fullName>
    </submittedName>
</protein>
<keyword evidence="1" id="KW-0732">Signal</keyword>
<accession>A0A1W0WHK3</accession>
<evidence type="ECO:0000313" key="2">
    <source>
        <dbReference type="EMBL" id="OQV14667.1"/>
    </source>
</evidence>
<evidence type="ECO:0000313" key="3">
    <source>
        <dbReference type="Proteomes" id="UP000192578"/>
    </source>
</evidence>
<feature type="chain" id="PRO_5011963782" evidence="1">
    <location>
        <begin position="30"/>
        <end position="103"/>
    </location>
</feature>
<comment type="caution">
    <text evidence="2">The sequence shown here is derived from an EMBL/GenBank/DDBJ whole genome shotgun (WGS) entry which is preliminary data.</text>
</comment>
<name>A0A1W0WHK3_HYPEX</name>
<proteinExistence type="predicted"/>
<dbReference type="Proteomes" id="UP000192578">
    <property type="component" value="Unassembled WGS sequence"/>
</dbReference>
<dbReference type="AlphaFoldDB" id="A0A1W0WHK3"/>
<keyword evidence="3" id="KW-1185">Reference proteome</keyword>
<dbReference type="EMBL" id="MTYJ01000101">
    <property type="protein sequence ID" value="OQV14667.1"/>
    <property type="molecule type" value="Genomic_DNA"/>
</dbReference>
<reference evidence="3" key="1">
    <citation type="submission" date="2017-01" db="EMBL/GenBank/DDBJ databases">
        <title>Comparative genomics of anhydrobiosis in the tardigrade Hypsibius dujardini.</title>
        <authorList>
            <person name="Yoshida Y."/>
            <person name="Koutsovoulos G."/>
            <person name="Laetsch D."/>
            <person name="Stevens L."/>
            <person name="Kumar S."/>
            <person name="Horikawa D."/>
            <person name="Ishino K."/>
            <person name="Komine S."/>
            <person name="Tomita M."/>
            <person name="Blaxter M."/>
            <person name="Arakawa K."/>
        </authorList>
    </citation>
    <scope>NUCLEOTIDE SEQUENCE [LARGE SCALE GENOMIC DNA]</scope>
    <source>
        <strain evidence="3">Z151</strain>
    </source>
</reference>